<dbReference type="Pfam" id="PF14223">
    <property type="entry name" value="Retrotran_gag_2"/>
    <property type="match status" value="1"/>
</dbReference>
<dbReference type="SMART" id="SM00343">
    <property type="entry name" value="ZnF_C2HC"/>
    <property type="match status" value="1"/>
</dbReference>
<dbReference type="SUPFAM" id="SSF57756">
    <property type="entry name" value="Retrovirus zinc finger-like domains"/>
    <property type="match status" value="1"/>
</dbReference>
<feature type="domain" description="CCHC-type" evidence="4">
    <location>
        <begin position="247"/>
        <end position="262"/>
    </location>
</feature>
<dbReference type="InterPro" id="IPR021109">
    <property type="entry name" value="Peptidase_aspartic_dom_sf"/>
</dbReference>
<keyword evidence="1" id="KW-0479">Metal-binding</keyword>
<evidence type="ECO:0000313" key="5">
    <source>
        <dbReference type="EMBL" id="GEU61847.1"/>
    </source>
</evidence>
<comment type="caution">
    <text evidence="5">The sequence shown here is derived from an EMBL/GenBank/DDBJ whole genome shotgun (WGS) entry which is preliminary data.</text>
</comment>
<evidence type="ECO:0000259" key="4">
    <source>
        <dbReference type="PROSITE" id="PS50158"/>
    </source>
</evidence>
<organism evidence="5">
    <name type="scientific">Tanacetum cinerariifolium</name>
    <name type="common">Dalmatian daisy</name>
    <name type="synonym">Chrysanthemum cinerariifolium</name>
    <dbReference type="NCBI Taxonomy" id="118510"/>
    <lineage>
        <taxon>Eukaryota</taxon>
        <taxon>Viridiplantae</taxon>
        <taxon>Streptophyta</taxon>
        <taxon>Embryophyta</taxon>
        <taxon>Tracheophyta</taxon>
        <taxon>Spermatophyta</taxon>
        <taxon>Magnoliopsida</taxon>
        <taxon>eudicotyledons</taxon>
        <taxon>Gunneridae</taxon>
        <taxon>Pentapetalae</taxon>
        <taxon>asterids</taxon>
        <taxon>campanulids</taxon>
        <taxon>Asterales</taxon>
        <taxon>Asteraceae</taxon>
        <taxon>Asteroideae</taxon>
        <taxon>Anthemideae</taxon>
        <taxon>Anthemidinae</taxon>
        <taxon>Tanacetum</taxon>
    </lineage>
</organism>
<dbReference type="InterPro" id="IPR001878">
    <property type="entry name" value="Znf_CCHC"/>
</dbReference>
<feature type="region of interest" description="Disordered" evidence="3">
    <location>
        <begin position="1089"/>
        <end position="1111"/>
    </location>
</feature>
<feature type="region of interest" description="Disordered" evidence="3">
    <location>
        <begin position="471"/>
        <end position="526"/>
    </location>
</feature>
<dbReference type="GO" id="GO:0003676">
    <property type="term" value="F:nucleic acid binding"/>
    <property type="evidence" value="ECO:0007669"/>
    <property type="project" value="InterPro"/>
</dbReference>
<feature type="compositionally biased region" description="Polar residues" evidence="3">
    <location>
        <begin position="497"/>
        <end position="507"/>
    </location>
</feature>
<gene>
    <name evidence="5" type="ORF">Tci_033825</name>
</gene>
<dbReference type="PROSITE" id="PS50158">
    <property type="entry name" value="ZF_CCHC"/>
    <property type="match status" value="1"/>
</dbReference>
<dbReference type="PANTHER" id="PTHR33067:SF35">
    <property type="entry name" value="ASPARTIC PEPTIDASE DDI1-TYPE DOMAIN-CONTAINING PROTEIN"/>
    <property type="match status" value="1"/>
</dbReference>
<keyword evidence="1" id="KW-0862">Zinc</keyword>
<reference evidence="5" key="1">
    <citation type="journal article" date="2019" name="Sci. Rep.">
        <title>Draft genome of Tanacetum cinerariifolium, the natural source of mosquito coil.</title>
        <authorList>
            <person name="Yamashiro T."/>
            <person name="Shiraishi A."/>
            <person name="Satake H."/>
            <person name="Nakayama K."/>
        </authorList>
    </citation>
    <scope>NUCLEOTIDE SEQUENCE</scope>
</reference>
<feature type="compositionally biased region" description="Low complexity" evidence="3">
    <location>
        <begin position="472"/>
        <end position="487"/>
    </location>
</feature>
<dbReference type="PANTHER" id="PTHR33067">
    <property type="entry name" value="RNA-DIRECTED DNA POLYMERASE-RELATED"/>
    <property type="match status" value="1"/>
</dbReference>
<keyword evidence="2" id="KW-0175">Coiled coil</keyword>
<dbReference type="Gene3D" id="2.40.70.10">
    <property type="entry name" value="Acid Proteases"/>
    <property type="match status" value="1"/>
</dbReference>
<dbReference type="Pfam" id="PF00098">
    <property type="entry name" value="zf-CCHC"/>
    <property type="match status" value="1"/>
</dbReference>
<protein>
    <recommendedName>
        <fullName evidence="4">CCHC-type domain-containing protein</fullName>
    </recommendedName>
</protein>
<feature type="region of interest" description="Disordered" evidence="3">
    <location>
        <begin position="590"/>
        <end position="620"/>
    </location>
</feature>
<dbReference type="Gene3D" id="4.10.60.10">
    <property type="entry name" value="Zinc finger, CCHC-type"/>
    <property type="match status" value="1"/>
</dbReference>
<feature type="compositionally biased region" description="Basic and acidic residues" evidence="3">
    <location>
        <begin position="508"/>
        <end position="517"/>
    </location>
</feature>
<feature type="compositionally biased region" description="Polar residues" evidence="3">
    <location>
        <begin position="544"/>
        <end position="553"/>
    </location>
</feature>
<evidence type="ECO:0000256" key="3">
    <source>
        <dbReference type="SAM" id="MobiDB-lite"/>
    </source>
</evidence>
<dbReference type="EMBL" id="BKCJ010004571">
    <property type="protein sequence ID" value="GEU61847.1"/>
    <property type="molecule type" value="Genomic_DNA"/>
</dbReference>
<proteinExistence type="predicted"/>
<dbReference type="GO" id="GO:0008270">
    <property type="term" value="F:zinc ion binding"/>
    <property type="evidence" value="ECO:0007669"/>
    <property type="project" value="UniProtKB-KW"/>
</dbReference>
<sequence length="1555" mass="174673">MNIWKVIQNGNSLKRTGRDHDRRVIILPPMTADKHIDVQRESKARTNLLQSIPDDHVTDFHYMDDARDIWNAIKARFGGNANSKKMRKSMQKQEFSEFRIGEEEGLHKGYDKMQKFLTLTLKTKCGLKLLSFDDLYYKLKTLNVDVKGYTTFSSSQSAGSSHSTFVSTTSGSKKMSYRDSPSYSLTTTYTAPSNFKTGSHRSDLEEMDLKWQMAMLSIRVHKFKKKARRKIDFDKKESARFNKKKVKCYKCQQKGHFARECRAKGGNDKHRYSSFKIKDIGKKEEDLKALIIVDTLVDWTDHDGKSDGVIASKEFGMIAGCDTKVAIEEGAAKIYNLITGADTEEASTACDAGEFALMGVTFEAKLDNHLVQIKKWRISSKNLFRLIKSSMSIRTKVGLGFNNYIRENELGCDDSGFSVFTTNSEDVEVRPLFNRFAKADNMKDVPPPLSGDYTSLSDHIDLDESHMSYGIKSSTSSDSKSVSNDFVSCDDSDKSSEVNTNDFASSDSSDKSLEPKPNDSTSCASTSSDLPSFYFNSFDKNENTSRTSCNKNGYFNKKAGPVRSRNKVNHQNQFVPQAVLLRTGKVNIPPARLQPVPTGKPKVFAPVPTGRQNRPFPVPTDKGYSPSVIFGWTLKRTGPVLEEPSSKRQKFTEAPIPSVPEVPPSPVVVSNEDSEDEAPLLWSALFGLEVITTPLGDINALYRIDRSTAYFTTLREILYMVDRQDLLTLYGLVVKYYENHPVASARLISYVVPTGRVVVRTGRYVVLAGNVIIVSSGRLSLIPTGRVLSPANADLGFTTTKGTHGLRKDRPKKTKLLLIDGRSTYYGKILRAPTEGYAEAIVVSPILAEHFELKHSLINMMISDQFLGLERDNPHDHIRAVHRWLEKEPPRSILTWEDLAWDRYKDLLRACPRHGFTKLHQLDTFYNALKPADQDSLNSVADGNLLERRTQDVLTIIENKSKVRSSQNKSIVSQVKSSDANSSSSSEIAKLTHAVNQQTSAVTTVMTTIHKQFQANPPPASIKSVKEICVTCDSAHLYYQCLTADGNTFLEFRDNIRGYVLAAVVNYNQGNPGYRPSSVANQIRPSSFAQPNVQNNQNRFSQPQGYNQGKNFNQDTSYQAPIQQNQVVPLRWLEKTKKMNEINIKAMQTQINNVKNKLRNEMKTLIQASMSKQTNELKNMMASFFQMNTASTSGSGPLPSNTIANPKGNLKAITTRSGLVLDGPFVLMPPPFINSEEDERAEETLTDPKLAEKCLKALLSNKEKLLERENTPLNENCSAVSLKKLPEKLGDHRKFLIPCGFSELKCKALADLGASINLMPLSAWKKLGINDLPFDIKSDLREIEYLLNHDPTKEVNSILKDSIDEGNLVDPNNDLVDTIPEMFTDEHTLDYSSPPLYDDVDDDLVELESDIDDAYDDPFNSKEDKINESKLLIDELDPPRSSDFLSSSKCDLVLYEDFFKVDAFPSTNNEDKELNPGILIHENLDEVTNHVAPDKNVKKISISNASLFLRILLFLIMNFLSTKKFSGLKLYSHSHPKIRKSFQSRDSQEFILLFS</sequence>
<evidence type="ECO:0000256" key="1">
    <source>
        <dbReference type="PROSITE-ProRule" id="PRU00047"/>
    </source>
</evidence>
<evidence type="ECO:0000256" key="2">
    <source>
        <dbReference type="SAM" id="Coils"/>
    </source>
</evidence>
<keyword evidence="1" id="KW-0863">Zinc-finger</keyword>
<accession>A0A6L2LLH3</accession>
<feature type="region of interest" description="Disordered" evidence="3">
    <location>
        <begin position="543"/>
        <end position="563"/>
    </location>
</feature>
<feature type="coiled-coil region" evidence="2">
    <location>
        <begin position="1137"/>
        <end position="1164"/>
    </location>
</feature>
<name>A0A6L2LLH3_TANCI</name>
<dbReference type="InterPro" id="IPR036875">
    <property type="entry name" value="Znf_CCHC_sf"/>
</dbReference>